<dbReference type="Proteomes" id="UP000234345">
    <property type="component" value="Unassembled WGS sequence"/>
</dbReference>
<evidence type="ECO:0000313" key="1">
    <source>
        <dbReference type="EMBL" id="SOO23932.1"/>
    </source>
</evidence>
<evidence type="ECO:0000313" key="2">
    <source>
        <dbReference type="Proteomes" id="UP000234345"/>
    </source>
</evidence>
<dbReference type="EMBL" id="OCZC01000058">
    <property type="protein sequence ID" value="SOO23932.1"/>
    <property type="molecule type" value="Genomic_DNA"/>
</dbReference>
<gene>
    <name evidence="1" type="ORF">XFF6991_310102</name>
</gene>
<dbReference type="RefSeq" id="WP_099801874.1">
    <property type="nucleotide sequence ID" value="NZ_OCZC01000058.1"/>
</dbReference>
<sequence length="93" mass="10427">MSETKWHWDGDGNPWEDYNTKEQAPWIVDDDGSPVLSGEIHCRSESEARLLEAAPELYEALDLAVRQNSHDMLMTGEELRACALVLAKARGEA</sequence>
<comment type="caution">
    <text evidence="1">The sequence shown here is derived from an EMBL/GenBank/DDBJ whole genome shotgun (WGS) entry which is preliminary data.</text>
</comment>
<protein>
    <submittedName>
        <fullName evidence="1">Uncharacterized protein</fullName>
    </submittedName>
</protein>
<name>A0A7Z7IYI9_XANCH</name>
<dbReference type="AlphaFoldDB" id="A0A7Z7IYI9"/>
<organism evidence="1 2">
    <name type="scientific">Xanthomonas campestris pv. phaseoli</name>
    <dbReference type="NCBI Taxonomy" id="317013"/>
    <lineage>
        <taxon>Bacteria</taxon>
        <taxon>Pseudomonadati</taxon>
        <taxon>Pseudomonadota</taxon>
        <taxon>Gammaproteobacteria</taxon>
        <taxon>Lysobacterales</taxon>
        <taxon>Lysobacteraceae</taxon>
        <taxon>Xanthomonas</taxon>
    </lineage>
</organism>
<accession>A0A7Z7IYI9</accession>
<proteinExistence type="predicted"/>
<reference evidence="1 2" key="1">
    <citation type="submission" date="2017-10" db="EMBL/GenBank/DDBJ databases">
        <authorList>
            <person name="Regsiter A."/>
            <person name="William W."/>
        </authorList>
    </citation>
    <scope>NUCLEOTIDE SEQUENCE [LARGE SCALE GENOMIC DNA]</scope>
    <source>
        <strain evidence="1 2">CFBP6991</strain>
    </source>
</reference>